<dbReference type="Gene3D" id="3.30.70.270">
    <property type="match status" value="1"/>
</dbReference>
<dbReference type="InterPro" id="IPR043502">
    <property type="entry name" value="DNA/RNA_pol_sf"/>
</dbReference>
<dbReference type="InterPro" id="IPR050951">
    <property type="entry name" value="Retrovirus_Pol_polyprotein"/>
</dbReference>
<dbReference type="SUPFAM" id="SSF56672">
    <property type="entry name" value="DNA/RNA polymerases"/>
    <property type="match status" value="1"/>
</dbReference>
<sequence>MAKGMEKFPDFEHPIMLMDDAIPIAQQVRQVLITRHAAVEKEVKQMVTDDIWERDLADHAEPLQHLTRMSEQIKFEESDECTMAFNKLKSLLTNDLQLAIFDPDPRTILAANASNIGLGAF</sequence>
<dbReference type="InterPro" id="IPR041577">
    <property type="entry name" value="RT_RNaseH_2"/>
</dbReference>
<dbReference type="InterPro" id="IPR043128">
    <property type="entry name" value="Rev_trsase/Diguanyl_cyclase"/>
</dbReference>
<evidence type="ECO:0000259" key="2">
    <source>
        <dbReference type="Pfam" id="PF17919"/>
    </source>
</evidence>
<keyword evidence="1" id="KW-0511">Multifunctional enzyme</keyword>
<dbReference type="Proteomes" id="UP000887565">
    <property type="component" value="Unplaced"/>
</dbReference>
<accession>A0A915JPV9</accession>
<dbReference type="AlphaFoldDB" id="A0A915JPV9"/>
<dbReference type="Pfam" id="PF17919">
    <property type="entry name" value="RT_RNaseH_2"/>
    <property type="match status" value="1"/>
</dbReference>
<organism evidence="3 4">
    <name type="scientific">Romanomermis culicivorax</name>
    <name type="common">Nematode worm</name>
    <dbReference type="NCBI Taxonomy" id="13658"/>
    <lineage>
        <taxon>Eukaryota</taxon>
        <taxon>Metazoa</taxon>
        <taxon>Ecdysozoa</taxon>
        <taxon>Nematoda</taxon>
        <taxon>Enoplea</taxon>
        <taxon>Dorylaimia</taxon>
        <taxon>Mermithida</taxon>
        <taxon>Mermithoidea</taxon>
        <taxon>Mermithidae</taxon>
        <taxon>Romanomermis</taxon>
    </lineage>
</organism>
<evidence type="ECO:0000313" key="4">
    <source>
        <dbReference type="WBParaSite" id="nRc.2.0.1.t28137-RA"/>
    </source>
</evidence>
<dbReference type="PANTHER" id="PTHR37984">
    <property type="entry name" value="PROTEIN CBG26694"/>
    <property type="match status" value="1"/>
</dbReference>
<evidence type="ECO:0000313" key="3">
    <source>
        <dbReference type="Proteomes" id="UP000887565"/>
    </source>
</evidence>
<dbReference type="GO" id="GO:0003824">
    <property type="term" value="F:catalytic activity"/>
    <property type="evidence" value="ECO:0007669"/>
    <property type="project" value="UniProtKB-KW"/>
</dbReference>
<reference evidence="4" key="1">
    <citation type="submission" date="2022-11" db="UniProtKB">
        <authorList>
            <consortium name="WormBaseParasite"/>
        </authorList>
    </citation>
    <scope>IDENTIFICATION</scope>
</reference>
<proteinExistence type="predicted"/>
<evidence type="ECO:0000256" key="1">
    <source>
        <dbReference type="ARBA" id="ARBA00023268"/>
    </source>
</evidence>
<feature type="domain" description="Reverse transcriptase/retrotransposon-derived protein RNase H-like" evidence="2">
    <location>
        <begin position="79"/>
        <end position="120"/>
    </location>
</feature>
<dbReference type="PANTHER" id="PTHR37984:SF5">
    <property type="entry name" value="PROTEIN NYNRIN-LIKE"/>
    <property type="match status" value="1"/>
</dbReference>
<protein>
    <submittedName>
        <fullName evidence="4">Reverse transcriptase/retrotransposon-derived protein RNase H-like domain-containing protein</fullName>
    </submittedName>
</protein>
<dbReference type="WBParaSite" id="nRc.2.0.1.t28137-RA">
    <property type="protein sequence ID" value="nRc.2.0.1.t28137-RA"/>
    <property type="gene ID" value="nRc.2.0.1.g28137"/>
</dbReference>
<keyword evidence="3" id="KW-1185">Reference proteome</keyword>
<name>A0A915JPV9_ROMCU</name>